<reference evidence="1" key="1">
    <citation type="submission" date="2023-04" db="EMBL/GenBank/DDBJ databases">
        <title>Draft Genome sequencing of Naganishia species isolated from polar environments using Oxford Nanopore Technology.</title>
        <authorList>
            <person name="Leo P."/>
            <person name="Venkateswaran K."/>
        </authorList>
    </citation>
    <scope>NUCLEOTIDE SEQUENCE</scope>
    <source>
        <strain evidence="1">MNA-CCFEE 5261</strain>
    </source>
</reference>
<protein>
    <submittedName>
        <fullName evidence="1">Uncharacterized protein</fullName>
    </submittedName>
</protein>
<evidence type="ECO:0000313" key="1">
    <source>
        <dbReference type="EMBL" id="KAJ9108262.1"/>
    </source>
</evidence>
<sequence>MDEYDDEDDNRSVGSAATSSFPQSANPFLKDSADSPRTSQSPFAASQLFSFSRPNNGLAAISEQQAQNNPQWRSDGSDRESDGEAVQRPNMEGVDSPFISSVAGSPEFRGRGFNRHLIDGIPEDVTHPLLQSISPRATSRPPGDGAPFRRAIQEEDNEAVEGSAHPAADDADAHPITFPNGNGKSDVAAAVVSDESTIFAMKSPRQRRAAALLDDQDQHIAGQSFIAFPTSDNGNKDDPASMASLLSPVVDTRTQPKPDMPPSLLRSRLSSRMSTSGLSSVLLSEVTGPYGMWRSRADTIM</sequence>
<keyword evidence="2" id="KW-1185">Reference proteome</keyword>
<dbReference type="Proteomes" id="UP001241377">
    <property type="component" value="Unassembled WGS sequence"/>
</dbReference>
<name>A0ACC2W9E5_9TREE</name>
<organism evidence="1 2">
    <name type="scientific">Naganishia cerealis</name>
    <dbReference type="NCBI Taxonomy" id="610337"/>
    <lineage>
        <taxon>Eukaryota</taxon>
        <taxon>Fungi</taxon>
        <taxon>Dikarya</taxon>
        <taxon>Basidiomycota</taxon>
        <taxon>Agaricomycotina</taxon>
        <taxon>Tremellomycetes</taxon>
        <taxon>Filobasidiales</taxon>
        <taxon>Filobasidiaceae</taxon>
        <taxon>Naganishia</taxon>
    </lineage>
</organism>
<comment type="caution">
    <text evidence="1">The sequence shown here is derived from an EMBL/GenBank/DDBJ whole genome shotgun (WGS) entry which is preliminary data.</text>
</comment>
<gene>
    <name evidence="1" type="ORF">QFC19_002510</name>
</gene>
<evidence type="ECO:0000313" key="2">
    <source>
        <dbReference type="Proteomes" id="UP001241377"/>
    </source>
</evidence>
<accession>A0ACC2W9E5</accession>
<proteinExistence type="predicted"/>
<dbReference type="EMBL" id="JASBWR010000021">
    <property type="protein sequence ID" value="KAJ9108262.1"/>
    <property type="molecule type" value="Genomic_DNA"/>
</dbReference>